<gene>
    <name evidence="1" type="ORF">GQF42_04760</name>
</gene>
<protein>
    <submittedName>
        <fullName evidence="1">Uncharacterized protein</fullName>
    </submittedName>
</protein>
<organism evidence="1 2">
    <name type="scientific">Streptomyces broussonetiae</name>
    <dbReference type="NCBI Taxonomy" id="2686304"/>
    <lineage>
        <taxon>Bacteria</taxon>
        <taxon>Bacillati</taxon>
        <taxon>Actinomycetota</taxon>
        <taxon>Actinomycetes</taxon>
        <taxon>Kitasatosporales</taxon>
        <taxon>Streptomycetaceae</taxon>
        <taxon>Streptomyces</taxon>
    </lineage>
</organism>
<sequence length="96" mass="10216">MDVHPGRPGFPTVQHYGTDLRLHALDGTVRAERSAEPADSEVPHAWACFCGFVDADTVIASTVEPGADGPRIRHRILGAATLEIRGRVGPPAPRAP</sequence>
<dbReference type="Proteomes" id="UP000436138">
    <property type="component" value="Chromosome"/>
</dbReference>
<evidence type="ECO:0000313" key="2">
    <source>
        <dbReference type="Proteomes" id="UP000436138"/>
    </source>
</evidence>
<keyword evidence="2" id="KW-1185">Reference proteome</keyword>
<name>A0A6I6N364_9ACTN</name>
<dbReference type="RefSeq" id="WP_158917931.1">
    <property type="nucleotide sequence ID" value="NZ_CP047020.1"/>
</dbReference>
<dbReference type="EMBL" id="CP047020">
    <property type="protein sequence ID" value="QHA02686.1"/>
    <property type="molecule type" value="Genomic_DNA"/>
</dbReference>
<evidence type="ECO:0000313" key="1">
    <source>
        <dbReference type="EMBL" id="QHA02686.1"/>
    </source>
</evidence>
<dbReference type="KEGG" id="sbro:GQF42_04760"/>
<accession>A0A6I6N364</accession>
<reference evidence="1 2" key="1">
    <citation type="submission" date="2019-12" db="EMBL/GenBank/DDBJ databases">
        <title>Streptomyces sp. strain T44 isolated from rhizosphere soil of Broussonetia papyrifera.</title>
        <authorList>
            <person name="Mo P."/>
        </authorList>
    </citation>
    <scope>NUCLEOTIDE SEQUENCE [LARGE SCALE GENOMIC DNA]</scope>
    <source>
        <strain evidence="1 2">T44</strain>
    </source>
</reference>
<proteinExistence type="predicted"/>
<dbReference type="AlphaFoldDB" id="A0A6I6N364"/>